<reference evidence="3 4" key="1">
    <citation type="journal article" date="2023" name="Mol. Biol. Evol.">
        <title>Genomics of Secondarily Temperate Adaptation in the Only Non-Antarctic Icefish.</title>
        <authorList>
            <person name="Rivera-Colon A.G."/>
            <person name="Rayamajhi N."/>
            <person name="Minhas B.F."/>
            <person name="Madrigal G."/>
            <person name="Bilyk K.T."/>
            <person name="Yoon V."/>
            <person name="Hune M."/>
            <person name="Gregory S."/>
            <person name="Cheng C.H.C."/>
            <person name="Catchen J.M."/>
        </authorList>
    </citation>
    <scope>NUCLEOTIDE SEQUENCE [LARGE SCALE GENOMIC DNA]</scope>
    <source>
        <tissue evidence="3">White muscle</tissue>
    </source>
</reference>
<evidence type="ECO:0000256" key="1">
    <source>
        <dbReference type="SAM" id="MobiDB-lite"/>
    </source>
</evidence>
<sequence>MSFYSVPSKSLQVYVVAASYSSVATGWVVGLLSVLLVGVLGYLMWRKRRRVAGNMVQFSNRFGGALKDDLDDRCNGALYESARNTQENEQKHSPGQDENNADIDNSVERIPEDLAGRVCYEREPLVFP</sequence>
<keyword evidence="2" id="KW-0812">Transmembrane</keyword>
<accession>A0AAN8CH40</accession>
<keyword evidence="2" id="KW-1133">Transmembrane helix</keyword>
<keyword evidence="4" id="KW-1185">Reference proteome</keyword>
<proteinExistence type="predicted"/>
<feature type="transmembrane region" description="Helical" evidence="2">
    <location>
        <begin position="20"/>
        <end position="45"/>
    </location>
</feature>
<evidence type="ECO:0000313" key="4">
    <source>
        <dbReference type="Proteomes" id="UP001331515"/>
    </source>
</evidence>
<evidence type="ECO:0000256" key="2">
    <source>
        <dbReference type="SAM" id="Phobius"/>
    </source>
</evidence>
<dbReference type="EMBL" id="JAURVH010001531">
    <property type="protein sequence ID" value="KAK5903644.1"/>
    <property type="molecule type" value="Genomic_DNA"/>
</dbReference>
<evidence type="ECO:0000313" key="3">
    <source>
        <dbReference type="EMBL" id="KAK5903644.1"/>
    </source>
</evidence>
<dbReference type="AlphaFoldDB" id="A0AAN8CH40"/>
<gene>
    <name evidence="3" type="ORF">CgunFtcFv8_007404</name>
</gene>
<name>A0AAN8CH40_CHAGU</name>
<feature type="compositionally biased region" description="Basic and acidic residues" evidence="1">
    <location>
        <begin position="86"/>
        <end position="95"/>
    </location>
</feature>
<protein>
    <submittedName>
        <fullName evidence="3">Uncharacterized protein</fullName>
    </submittedName>
</protein>
<organism evidence="3 4">
    <name type="scientific">Champsocephalus gunnari</name>
    <name type="common">Mackerel icefish</name>
    <dbReference type="NCBI Taxonomy" id="52237"/>
    <lineage>
        <taxon>Eukaryota</taxon>
        <taxon>Metazoa</taxon>
        <taxon>Chordata</taxon>
        <taxon>Craniata</taxon>
        <taxon>Vertebrata</taxon>
        <taxon>Euteleostomi</taxon>
        <taxon>Actinopterygii</taxon>
        <taxon>Neopterygii</taxon>
        <taxon>Teleostei</taxon>
        <taxon>Neoteleostei</taxon>
        <taxon>Acanthomorphata</taxon>
        <taxon>Eupercaria</taxon>
        <taxon>Perciformes</taxon>
        <taxon>Notothenioidei</taxon>
        <taxon>Channichthyidae</taxon>
        <taxon>Champsocephalus</taxon>
    </lineage>
</organism>
<comment type="caution">
    <text evidence="3">The sequence shown here is derived from an EMBL/GenBank/DDBJ whole genome shotgun (WGS) entry which is preliminary data.</text>
</comment>
<keyword evidence="2" id="KW-0472">Membrane</keyword>
<dbReference type="Proteomes" id="UP001331515">
    <property type="component" value="Unassembled WGS sequence"/>
</dbReference>
<feature type="region of interest" description="Disordered" evidence="1">
    <location>
        <begin position="81"/>
        <end position="106"/>
    </location>
</feature>